<comment type="similarity">
    <text evidence="1">Belongs to the short-chain dehydrogenases/reductases (SDR) family.</text>
</comment>
<dbReference type="Proteomes" id="UP000199371">
    <property type="component" value="Unassembled WGS sequence"/>
</dbReference>
<keyword evidence="4" id="KW-1185">Reference proteome</keyword>
<dbReference type="AlphaFoldDB" id="A0A1H6LEA3"/>
<evidence type="ECO:0000313" key="3">
    <source>
        <dbReference type="EMBL" id="SEH83573.1"/>
    </source>
</evidence>
<dbReference type="Pfam" id="PF13561">
    <property type="entry name" value="adh_short_C2"/>
    <property type="match status" value="1"/>
</dbReference>
<evidence type="ECO:0000313" key="4">
    <source>
        <dbReference type="Proteomes" id="UP000199371"/>
    </source>
</evidence>
<dbReference type="InterPro" id="IPR036291">
    <property type="entry name" value="NAD(P)-bd_dom_sf"/>
</dbReference>
<dbReference type="EMBL" id="FNXF01000005">
    <property type="protein sequence ID" value="SEH83573.1"/>
    <property type="molecule type" value="Genomic_DNA"/>
</dbReference>
<dbReference type="Gene3D" id="3.40.50.720">
    <property type="entry name" value="NAD(P)-binding Rossmann-like Domain"/>
    <property type="match status" value="1"/>
</dbReference>
<evidence type="ECO:0000256" key="2">
    <source>
        <dbReference type="ARBA" id="ARBA00023002"/>
    </source>
</evidence>
<dbReference type="RefSeq" id="WP_092792235.1">
    <property type="nucleotide sequence ID" value="NZ_FNXF01000005.1"/>
</dbReference>
<sequence length="260" mass="28640">MTLSNNYPSLRDKTVFISGGGSGIGACLVEAFYRQGAKVAFVDILEAESQALISQLQALPDDNLQHGAVRFYHCNLTDITRLKQVIGQTEQDLGAIAVLINNAASDTRHHFLDVTEEYWDQRMQINLRHQFFAIQAVYPQMKQLGGGSIINLGSMSWYESQGGMPGYTSAKAAVLGLTRGLARDLGPDKIRVNTLTPGWVMTERQLTHWVTPETAKDIEKNQCLKDSVMPEDVAAMALFLASDDSKLCTAQNFIVDGGWI</sequence>
<dbReference type="InterPro" id="IPR020904">
    <property type="entry name" value="Sc_DH/Rdtase_CS"/>
</dbReference>
<evidence type="ECO:0000256" key="1">
    <source>
        <dbReference type="ARBA" id="ARBA00006484"/>
    </source>
</evidence>
<dbReference type="PANTHER" id="PTHR24321:SF8">
    <property type="entry name" value="ESTRADIOL 17-BETA-DEHYDROGENASE 8-RELATED"/>
    <property type="match status" value="1"/>
</dbReference>
<accession>A0A1H6LEA3</accession>
<dbReference type="STRING" id="173990.SAMN05660691_01672"/>
<dbReference type="FunFam" id="3.40.50.720:FF:000084">
    <property type="entry name" value="Short-chain dehydrogenase reductase"/>
    <property type="match status" value="1"/>
</dbReference>
<gene>
    <name evidence="3" type="ORF">SAMN05660691_01672</name>
</gene>
<dbReference type="PANTHER" id="PTHR24321">
    <property type="entry name" value="DEHYDROGENASES, SHORT CHAIN"/>
    <property type="match status" value="1"/>
</dbReference>
<organism evidence="3 4">
    <name type="scientific">Rheinheimera pacifica</name>
    <dbReference type="NCBI Taxonomy" id="173990"/>
    <lineage>
        <taxon>Bacteria</taxon>
        <taxon>Pseudomonadati</taxon>
        <taxon>Pseudomonadota</taxon>
        <taxon>Gammaproteobacteria</taxon>
        <taxon>Chromatiales</taxon>
        <taxon>Chromatiaceae</taxon>
        <taxon>Rheinheimera</taxon>
    </lineage>
</organism>
<dbReference type="GO" id="GO:0016491">
    <property type="term" value="F:oxidoreductase activity"/>
    <property type="evidence" value="ECO:0007669"/>
    <property type="project" value="UniProtKB-KW"/>
</dbReference>
<dbReference type="PROSITE" id="PS00061">
    <property type="entry name" value="ADH_SHORT"/>
    <property type="match status" value="1"/>
</dbReference>
<protein>
    <submittedName>
        <fullName evidence="3">NAD(P)-dependent dehydrogenase, short-chain alcohol dehydrogenase family</fullName>
    </submittedName>
</protein>
<proteinExistence type="inferred from homology"/>
<dbReference type="InterPro" id="IPR002347">
    <property type="entry name" value="SDR_fam"/>
</dbReference>
<name>A0A1H6LEA3_9GAMM</name>
<dbReference type="OrthoDB" id="9789398at2"/>
<dbReference type="PRINTS" id="PR00080">
    <property type="entry name" value="SDRFAMILY"/>
</dbReference>
<dbReference type="CDD" id="cd05233">
    <property type="entry name" value="SDR_c"/>
    <property type="match status" value="1"/>
</dbReference>
<keyword evidence="2" id="KW-0560">Oxidoreductase</keyword>
<reference evidence="4" key="1">
    <citation type="submission" date="2016-10" db="EMBL/GenBank/DDBJ databases">
        <authorList>
            <person name="Varghese N."/>
            <person name="Submissions S."/>
        </authorList>
    </citation>
    <scope>NUCLEOTIDE SEQUENCE [LARGE SCALE GENOMIC DNA]</scope>
    <source>
        <strain evidence="4">DSM 17616</strain>
    </source>
</reference>
<dbReference type="PRINTS" id="PR00081">
    <property type="entry name" value="GDHRDH"/>
</dbReference>
<dbReference type="SUPFAM" id="SSF51735">
    <property type="entry name" value="NAD(P)-binding Rossmann-fold domains"/>
    <property type="match status" value="1"/>
</dbReference>